<dbReference type="PANTHER" id="PTHR41252:SF1">
    <property type="entry name" value="BLR2505 PROTEIN"/>
    <property type="match status" value="1"/>
</dbReference>
<dbReference type="Proteomes" id="UP000197065">
    <property type="component" value="Unassembled WGS sequence"/>
</dbReference>
<dbReference type="PANTHER" id="PTHR41252">
    <property type="entry name" value="BLR2505 PROTEIN"/>
    <property type="match status" value="1"/>
</dbReference>
<accession>A0A212QWV3</accession>
<dbReference type="InterPro" id="IPR032710">
    <property type="entry name" value="NTF2-like_dom_sf"/>
</dbReference>
<dbReference type="SUPFAM" id="SSF54427">
    <property type="entry name" value="NTF2-like"/>
    <property type="match status" value="1"/>
</dbReference>
<evidence type="ECO:0000313" key="3">
    <source>
        <dbReference type="Proteomes" id="UP000197065"/>
    </source>
</evidence>
<sequence>MQVLEPLAVIKEFFSRAANAENVEEIAELISDDVDWYVAGDIGQVPWIGRRNGKSGAANFYAQIRAEITSERFELKDMLVQGNRVLAIGELASRVNRTGKLIESEFIFDFVVEQGVITRFRLFEDSFAVAQACV</sequence>
<dbReference type="OrthoDB" id="7268345at2"/>
<feature type="domain" description="SnoaL-like" evidence="1">
    <location>
        <begin position="11"/>
        <end position="119"/>
    </location>
</feature>
<gene>
    <name evidence="2" type="ORF">SAMN07250955_10449</name>
</gene>
<protein>
    <recommendedName>
        <fullName evidence="1">SnoaL-like domain-containing protein</fullName>
    </recommendedName>
</protein>
<dbReference type="AlphaFoldDB" id="A0A212QWV3"/>
<keyword evidence="3" id="KW-1185">Reference proteome</keyword>
<dbReference type="Pfam" id="PF12680">
    <property type="entry name" value="SnoaL_2"/>
    <property type="match status" value="1"/>
</dbReference>
<organism evidence="2 3">
    <name type="scientific">Arboricoccus pini</name>
    <dbReference type="NCBI Taxonomy" id="1963835"/>
    <lineage>
        <taxon>Bacteria</taxon>
        <taxon>Pseudomonadati</taxon>
        <taxon>Pseudomonadota</taxon>
        <taxon>Alphaproteobacteria</taxon>
        <taxon>Geminicoccales</taxon>
        <taxon>Geminicoccaceae</taxon>
        <taxon>Arboricoccus</taxon>
    </lineage>
</organism>
<dbReference type="Gene3D" id="3.10.450.50">
    <property type="match status" value="1"/>
</dbReference>
<dbReference type="EMBL" id="FYEH01000004">
    <property type="protein sequence ID" value="SNB64200.1"/>
    <property type="molecule type" value="Genomic_DNA"/>
</dbReference>
<dbReference type="InterPro" id="IPR037401">
    <property type="entry name" value="SnoaL-like"/>
</dbReference>
<evidence type="ECO:0000313" key="2">
    <source>
        <dbReference type="EMBL" id="SNB64200.1"/>
    </source>
</evidence>
<evidence type="ECO:0000259" key="1">
    <source>
        <dbReference type="Pfam" id="PF12680"/>
    </source>
</evidence>
<dbReference type="RefSeq" id="WP_088560650.1">
    <property type="nucleotide sequence ID" value="NZ_FYEH01000004.1"/>
</dbReference>
<reference evidence="2 3" key="1">
    <citation type="submission" date="2017-06" db="EMBL/GenBank/DDBJ databases">
        <authorList>
            <person name="Kim H.J."/>
            <person name="Triplett B.A."/>
        </authorList>
    </citation>
    <scope>NUCLEOTIDE SEQUENCE [LARGE SCALE GENOMIC DNA]</scope>
    <source>
        <strain evidence="2 3">B29T1</strain>
    </source>
</reference>
<name>A0A212QWV3_9PROT</name>
<proteinExistence type="predicted"/>